<organism evidence="3">
    <name type="scientific">Perkinsus marinus (strain ATCC 50983 / TXsc)</name>
    <dbReference type="NCBI Taxonomy" id="423536"/>
    <lineage>
        <taxon>Eukaryota</taxon>
        <taxon>Sar</taxon>
        <taxon>Alveolata</taxon>
        <taxon>Perkinsozoa</taxon>
        <taxon>Perkinsea</taxon>
        <taxon>Perkinsida</taxon>
        <taxon>Perkinsidae</taxon>
        <taxon>Perkinsus</taxon>
    </lineage>
</organism>
<accession>C5KDJ4</accession>
<gene>
    <name evidence="2" type="ORF">Pmar_PMAR022233</name>
</gene>
<dbReference type="OrthoDB" id="413361at2759"/>
<evidence type="ECO:0000259" key="1">
    <source>
        <dbReference type="PROSITE" id="PS50994"/>
    </source>
</evidence>
<dbReference type="InterPro" id="IPR012337">
    <property type="entry name" value="RNaseH-like_sf"/>
</dbReference>
<dbReference type="OMA" id="HEQESGW"/>
<feature type="domain" description="Integrase catalytic" evidence="1">
    <location>
        <begin position="1"/>
        <end position="136"/>
    </location>
</feature>
<sequence length="255" mass="29397">MTDAVFFHVLFDVLDNPNTGAVVDSVHKIIAMNGIPQAVVMDPGSCFPSSDFKMYLKSQAIAYTYLPRDAQHLGGFHERVHGTILQQVRGRLARAELQAEPITFLTIYSEAVASVNRLPLTDFGGLTPFELYHRRRPRYLAGSCTGEDARLGQQLIDEWFPGLRRDEQDVLESGLQMLCEEIYERRCQSMTDYFNLWKERNDRVRQRMQRAAQQRGPDPTIDVDDKVLRFRTRSHEQESGWQGPYIVTWKNQDTL</sequence>
<dbReference type="Proteomes" id="UP000007800">
    <property type="component" value="Unassembled WGS sequence"/>
</dbReference>
<name>C5KDJ4_PERM5</name>
<dbReference type="GeneID" id="9062580"/>
<evidence type="ECO:0000313" key="3">
    <source>
        <dbReference type="Proteomes" id="UP000007800"/>
    </source>
</evidence>
<dbReference type="InterPro" id="IPR036397">
    <property type="entry name" value="RNaseH_sf"/>
</dbReference>
<protein>
    <recommendedName>
        <fullName evidence="1">Integrase catalytic domain-containing protein</fullName>
    </recommendedName>
</protein>
<dbReference type="GO" id="GO:0015074">
    <property type="term" value="P:DNA integration"/>
    <property type="evidence" value="ECO:0007669"/>
    <property type="project" value="InterPro"/>
</dbReference>
<dbReference type="GO" id="GO:0003676">
    <property type="term" value="F:nucleic acid binding"/>
    <property type="evidence" value="ECO:0007669"/>
    <property type="project" value="InterPro"/>
</dbReference>
<dbReference type="SUPFAM" id="SSF53098">
    <property type="entry name" value="Ribonuclease H-like"/>
    <property type="match status" value="1"/>
</dbReference>
<dbReference type="PROSITE" id="PS50994">
    <property type="entry name" value="INTEGRASE"/>
    <property type="match status" value="1"/>
</dbReference>
<dbReference type="Gene3D" id="3.30.420.10">
    <property type="entry name" value="Ribonuclease H-like superfamily/Ribonuclease H"/>
    <property type="match status" value="1"/>
</dbReference>
<proteinExistence type="predicted"/>
<dbReference type="AlphaFoldDB" id="C5KDJ4"/>
<dbReference type="RefSeq" id="XP_002785501.1">
    <property type="nucleotide sequence ID" value="XM_002785455.1"/>
</dbReference>
<dbReference type="InterPro" id="IPR001584">
    <property type="entry name" value="Integrase_cat-core"/>
</dbReference>
<reference evidence="2 3" key="1">
    <citation type="submission" date="2008-07" db="EMBL/GenBank/DDBJ databases">
        <authorList>
            <person name="El-Sayed N."/>
            <person name="Caler E."/>
            <person name="Inman J."/>
            <person name="Amedeo P."/>
            <person name="Hass B."/>
            <person name="Wortman J."/>
        </authorList>
    </citation>
    <scope>NUCLEOTIDE SEQUENCE [LARGE SCALE GENOMIC DNA]</scope>
    <source>
        <strain evidence="3">ATCC 50983 / TXsc</strain>
    </source>
</reference>
<evidence type="ECO:0000313" key="2">
    <source>
        <dbReference type="EMBL" id="EER17297.1"/>
    </source>
</evidence>
<dbReference type="InParanoid" id="C5KDJ4"/>
<dbReference type="EMBL" id="GG672124">
    <property type="protein sequence ID" value="EER17297.1"/>
    <property type="molecule type" value="Genomic_DNA"/>
</dbReference>
<keyword evidence="3" id="KW-1185">Reference proteome</keyword>